<reference evidence="4 5" key="1">
    <citation type="submission" date="2020-08" db="EMBL/GenBank/DDBJ databases">
        <title>Winkia gen. nov., sp. nov., isolated from faeces of the Anser albifrons in China.</title>
        <authorList>
            <person name="Liu Q."/>
        </authorList>
    </citation>
    <scope>NUCLEOTIDE SEQUENCE [LARGE SCALE GENOMIC DNA]</scope>
    <source>
        <strain evidence="4 5">C62</strain>
    </source>
</reference>
<dbReference type="InterPro" id="IPR051047">
    <property type="entry name" value="AccD/PCCB"/>
</dbReference>
<organism evidence="4 5">
    <name type="scientific">Nanchangia anserum</name>
    <dbReference type="NCBI Taxonomy" id="2692125"/>
    <lineage>
        <taxon>Bacteria</taxon>
        <taxon>Bacillati</taxon>
        <taxon>Actinomycetota</taxon>
        <taxon>Actinomycetes</taxon>
        <taxon>Actinomycetales</taxon>
        <taxon>Actinomycetaceae</taxon>
        <taxon>Nanchangia</taxon>
    </lineage>
</organism>
<dbReference type="PANTHER" id="PTHR43842:SF2">
    <property type="entry name" value="PROPIONYL-COA CARBOXYLASE BETA CHAIN, MITOCHONDRIAL"/>
    <property type="match status" value="1"/>
</dbReference>
<evidence type="ECO:0000259" key="3">
    <source>
        <dbReference type="PROSITE" id="PS50989"/>
    </source>
</evidence>
<dbReference type="GO" id="GO:0009317">
    <property type="term" value="C:acetyl-CoA carboxylase complex"/>
    <property type="evidence" value="ECO:0007669"/>
    <property type="project" value="InterPro"/>
</dbReference>
<feature type="domain" description="CoA carboxyltransferase C-terminal" evidence="3">
    <location>
        <begin position="271"/>
        <end position="515"/>
    </location>
</feature>
<dbReference type="PANTHER" id="PTHR43842">
    <property type="entry name" value="PROPIONYL-COA CARBOXYLASE BETA CHAIN"/>
    <property type="match status" value="1"/>
</dbReference>
<dbReference type="SUPFAM" id="SSF52096">
    <property type="entry name" value="ClpP/crotonase"/>
    <property type="match status" value="2"/>
</dbReference>
<dbReference type="InterPro" id="IPR000438">
    <property type="entry name" value="Acetyl_CoA_COase_Trfase_b_su"/>
</dbReference>
<dbReference type="Pfam" id="PF01039">
    <property type="entry name" value="Carboxyl_trans"/>
    <property type="match status" value="1"/>
</dbReference>
<dbReference type="RefSeq" id="WP_191071582.1">
    <property type="nucleotide sequence ID" value="NZ_JACRUO010000001.1"/>
</dbReference>
<proteinExistence type="predicted"/>
<feature type="region of interest" description="Disordered" evidence="1">
    <location>
        <begin position="27"/>
        <end position="47"/>
    </location>
</feature>
<evidence type="ECO:0000313" key="5">
    <source>
        <dbReference type="Proteomes" id="UP000627538"/>
    </source>
</evidence>
<keyword evidence="5" id="KW-1185">Reference proteome</keyword>
<sequence>MSTAHVLPLSSPTLTRAEFARRSDELAAEAEKRARERQHPRGRMTARERLDHLLDEGSLRETDRFAGAATPADFLGSGVITGFGRIGGREVAVYAQDFSVRGGSLGDIEGEKIARLMRQAIDRRLPLFALLDSGGARIQDGVTSLARYGQIFALATEASGVIPQISVVLGPCAGGAVYGPALTDIVIMEREASYMFVTGPKVVQAATGEKISSADLGGADMHGSVSGVAHMVIDGERESLDAARAVLSYLPSHCGEAAPRYAFDGDDIGEAHARRVGDLVPEGAKQAYDMRDVIEALVDYGEFVEIHEHFAASVVVGFACIDGRAVGIVANQPNVDAGTLDVAASEKAARFVTLCDTFGLPVVTLVDVPGYRPGSEQERAGIIRRGAKLITAYASASVPLVTVIVRKAYGGAYIVMGSKSLGADVALAWPGAEIAVMGAEGAVDILHGKSLAAAERRGVDVAAQRAHYIEQWRASEISPDRALQTGELDGLVDPGETRWAIIDALRVTAAKPRPARSPRVRPNPPL</sequence>
<evidence type="ECO:0000256" key="1">
    <source>
        <dbReference type="SAM" id="MobiDB-lite"/>
    </source>
</evidence>
<dbReference type="InterPro" id="IPR029045">
    <property type="entry name" value="ClpP/crotonase-like_dom_sf"/>
</dbReference>
<name>A0A8I0KNQ7_9ACTO</name>
<gene>
    <name evidence="4" type="ORF">H8R10_04785</name>
</gene>
<dbReference type="Gene3D" id="3.90.226.10">
    <property type="entry name" value="2-enoyl-CoA Hydratase, Chain A, domain 1"/>
    <property type="match status" value="2"/>
</dbReference>
<dbReference type="InterPro" id="IPR034733">
    <property type="entry name" value="AcCoA_carboxyl_beta"/>
</dbReference>
<dbReference type="PROSITE" id="PS50980">
    <property type="entry name" value="COA_CT_NTER"/>
    <property type="match status" value="1"/>
</dbReference>
<dbReference type="GO" id="GO:0003989">
    <property type="term" value="F:acetyl-CoA carboxylase activity"/>
    <property type="evidence" value="ECO:0007669"/>
    <property type="project" value="InterPro"/>
</dbReference>
<feature type="domain" description="CoA carboxyltransferase N-terminal" evidence="2">
    <location>
        <begin position="9"/>
        <end position="262"/>
    </location>
</feature>
<dbReference type="GO" id="GO:0006633">
    <property type="term" value="P:fatty acid biosynthetic process"/>
    <property type="evidence" value="ECO:0007669"/>
    <property type="project" value="InterPro"/>
</dbReference>
<evidence type="ECO:0000313" key="4">
    <source>
        <dbReference type="EMBL" id="MBD3689541.1"/>
    </source>
</evidence>
<dbReference type="AlphaFoldDB" id="A0A8I0KNQ7"/>
<protein>
    <submittedName>
        <fullName evidence="4">Acyl-CoA carboxylase subunit beta</fullName>
    </submittedName>
</protein>
<accession>A0A8I0KNQ7</accession>
<dbReference type="EMBL" id="JACRUO010000001">
    <property type="protein sequence ID" value="MBD3689541.1"/>
    <property type="molecule type" value="Genomic_DNA"/>
</dbReference>
<dbReference type="PRINTS" id="PR01070">
    <property type="entry name" value="ACCCTRFRASEB"/>
</dbReference>
<dbReference type="InterPro" id="IPR011762">
    <property type="entry name" value="COA_CT_N"/>
</dbReference>
<dbReference type="InterPro" id="IPR011763">
    <property type="entry name" value="COA_CT_C"/>
</dbReference>
<dbReference type="GO" id="GO:0004658">
    <property type="term" value="F:propionyl-CoA carboxylase activity"/>
    <property type="evidence" value="ECO:0007669"/>
    <property type="project" value="TreeGrafter"/>
</dbReference>
<comment type="caution">
    <text evidence="4">The sequence shown here is derived from an EMBL/GenBank/DDBJ whole genome shotgun (WGS) entry which is preliminary data.</text>
</comment>
<evidence type="ECO:0000259" key="2">
    <source>
        <dbReference type="PROSITE" id="PS50980"/>
    </source>
</evidence>
<dbReference type="PROSITE" id="PS50989">
    <property type="entry name" value="COA_CT_CTER"/>
    <property type="match status" value="1"/>
</dbReference>
<dbReference type="Proteomes" id="UP000627538">
    <property type="component" value="Unassembled WGS sequence"/>
</dbReference>